<name>A0A803PIH6_CANSA</name>
<dbReference type="EnsemblPlants" id="evm.model.04.719">
    <property type="protein sequence ID" value="cds.evm.model.04.719"/>
    <property type="gene ID" value="evm.TU.04.719"/>
</dbReference>
<reference evidence="2" key="1">
    <citation type="submission" date="2018-11" db="EMBL/GenBank/DDBJ databases">
        <authorList>
            <person name="Grassa J C."/>
        </authorList>
    </citation>
    <scope>NUCLEOTIDE SEQUENCE [LARGE SCALE GENOMIC DNA]</scope>
</reference>
<proteinExistence type="predicted"/>
<evidence type="ECO:0000256" key="1">
    <source>
        <dbReference type="SAM" id="MobiDB-lite"/>
    </source>
</evidence>
<feature type="compositionally biased region" description="Basic residues" evidence="1">
    <location>
        <begin position="116"/>
        <end position="125"/>
    </location>
</feature>
<feature type="compositionally biased region" description="Basic and acidic residues" evidence="1">
    <location>
        <begin position="94"/>
        <end position="115"/>
    </location>
</feature>
<keyword evidence="3" id="KW-1185">Reference proteome</keyword>
<evidence type="ECO:0000313" key="2">
    <source>
        <dbReference type="EnsemblPlants" id="cds.evm.model.04.719"/>
    </source>
</evidence>
<sequence>MLLFSLEYLDVYSSKDDINLVEGPYSVGKRELLNYKFIKRLSSQVNRKIDDIPSKMANMVARYRDDLTISLFIHVRRKKICGYIANDEVLKREQKSKDNANDKARDKTKVKAKDMAKRKRKGKGK</sequence>
<feature type="region of interest" description="Disordered" evidence="1">
    <location>
        <begin position="94"/>
        <end position="125"/>
    </location>
</feature>
<protein>
    <submittedName>
        <fullName evidence="2">Uncharacterized protein</fullName>
    </submittedName>
</protein>
<evidence type="ECO:0000313" key="3">
    <source>
        <dbReference type="Proteomes" id="UP000596661"/>
    </source>
</evidence>
<dbReference type="Gramene" id="evm.model.04.719">
    <property type="protein sequence ID" value="cds.evm.model.04.719"/>
    <property type="gene ID" value="evm.TU.04.719"/>
</dbReference>
<dbReference type="Proteomes" id="UP000596661">
    <property type="component" value="Chromosome 4"/>
</dbReference>
<reference evidence="2" key="2">
    <citation type="submission" date="2021-03" db="UniProtKB">
        <authorList>
            <consortium name="EnsemblPlants"/>
        </authorList>
    </citation>
    <scope>IDENTIFICATION</scope>
</reference>
<dbReference type="AlphaFoldDB" id="A0A803PIH6"/>
<accession>A0A803PIH6</accession>
<organism evidence="2 3">
    <name type="scientific">Cannabis sativa</name>
    <name type="common">Hemp</name>
    <name type="synonym">Marijuana</name>
    <dbReference type="NCBI Taxonomy" id="3483"/>
    <lineage>
        <taxon>Eukaryota</taxon>
        <taxon>Viridiplantae</taxon>
        <taxon>Streptophyta</taxon>
        <taxon>Embryophyta</taxon>
        <taxon>Tracheophyta</taxon>
        <taxon>Spermatophyta</taxon>
        <taxon>Magnoliopsida</taxon>
        <taxon>eudicotyledons</taxon>
        <taxon>Gunneridae</taxon>
        <taxon>Pentapetalae</taxon>
        <taxon>rosids</taxon>
        <taxon>fabids</taxon>
        <taxon>Rosales</taxon>
        <taxon>Cannabaceae</taxon>
        <taxon>Cannabis</taxon>
    </lineage>
</organism>
<dbReference type="EMBL" id="UZAU01000366">
    <property type="status" value="NOT_ANNOTATED_CDS"/>
    <property type="molecule type" value="Genomic_DNA"/>
</dbReference>